<dbReference type="InterPro" id="IPR036388">
    <property type="entry name" value="WH-like_DNA-bd_sf"/>
</dbReference>
<evidence type="ECO:0000256" key="3">
    <source>
        <dbReference type="ARBA" id="ARBA00022491"/>
    </source>
</evidence>
<dbReference type="RefSeq" id="WP_324667633.1">
    <property type="nucleotide sequence ID" value="NZ_CP141614.1"/>
</dbReference>
<evidence type="ECO:0000256" key="11">
    <source>
        <dbReference type="ARBA" id="ARBA00023159"/>
    </source>
</evidence>
<keyword evidence="12 13" id="KW-0804">Transcription</keyword>
<dbReference type="EMBL" id="CP141614">
    <property type="protein sequence ID" value="WRP13388.1"/>
    <property type="molecule type" value="Genomic_DNA"/>
</dbReference>
<dbReference type="SUPFAM" id="SSF52172">
    <property type="entry name" value="CheY-like"/>
    <property type="match status" value="1"/>
</dbReference>
<keyword evidence="4 14" id="KW-0597">Phosphoprotein</keyword>
<keyword evidence="17" id="KW-1185">Reference proteome</keyword>
<dbReference type="Pfam" id="PF08769">
    <property type="entry name" value="Spo0A_C"/>
    <property type="match status" value="1"/>
</dbReference>
<name>A0ABZ1BLJ4_9FIRM</name>
<dbReference type="InterPro" id="IPR014879">
    <property type="entry name" value="Spo0A_C"/>
</dbReference>
<evidence type="ECO:0000256" key="2">
    <source>
        <dbReference type="ARBA" id="ARBA00022490"/>
    </source>
</evidence>
<dbReference type="InterPro" id="IPR001789">
    <property type="entry name" value="Sig_transdc_resp-reg_receiver"/>
</dbReference>
<evidence type="ECO:0000256" key="13">
    <source>
        <dbReference type="PIRNR" id="PIRNR002937"/>
    </source>
</evidence>
<evidence type="ECO:0000256" key="6">
    <source>
        <dbReference type="ARBA" id="ARBA00022837"/>
    </source>
</evidence>
<dbReference type="InterPro" id="IPR016032">
    <property type="entry name" value="Sig_transdc_resp-reg_C-effctor"/>
</dbReference>
<dbReference type="PANTHER" id="PTHR43228:SF5">
    <property type="entry name" value="STAGE 0 SPORULATION PROTEIN A"/>
    <property type="match status" value="1"/>
</dbReference>
<dbReference type="Gene3D" id="1.10.10.10">
    <property type="entry name" value="Winged helix-like DNA-binding domain superfamily/Winged helix DNA-binding domain"/>
    <property type="match status" value="1"/>
</dbReference>
<protein>
    <recommendedName>
        <fullName evidence="13">Stage 0 sporulation protein A homolog</fullName>
    </recommendedName>
</protein>
<feature type="domain" description="Response regulatory" evidence="15">
    <location>
        <begin position="3"/>
        <end position="129"/>
    </location>
</feature>
<keyword evidence="9 13" id="KW-0805">Transcription regulation</keyword>
<keyword evidence="8 13" id="KW-0902">Two-component regulatory system</keyword>
<organism evidence="16 17">
    <name type="scientific">Geochorda subterranea</name>
    <dbReference type="NCBI Taxonomy" id="3109564"/>
    <lineage>
        <taxon>Bacteria</taxon>
        <taxon>Bacillati</taxon>
        <taxon>Bacillota</taxon>
        <taxon>Limnochordia</taxon>
        <taxon>Limnochordales</taxon>
        <taxon>Geochordaceae</taxon>
        <taxon>Geochorda</taxon>
    </lineage>
</organism>
<evidence type="ECO:0000313" key="17">
    <source>
        <dbReference type="Proteomes" id="UP001333102"/>
    </source>
</evidence>
<dbReference type="InterPro" id="IPR012052">
    <property type="entry name" value="Spore_0_A"/>
</dbReference>
<evidence type="ECO:0000313" key="16">
    <source>
        <dbReference type="EMBL" id="WRP13388.1"/>
    </source>
</evidence>
<evidence type="ECO:0000256" key="5">
    <source>
        <dbReference type="ARBA" id="ARBA00022723"/>
    </source>
</evidence>
<dbReference type="NCBIfam" id="TIGR02875">
    <property type="entry name" value="spore_0_A"/>
    <property type="match status" value="1"/>
</dbReference>
<dbReference type="SMART" id="SM00448">
    <property type="entry name" value="REC"/>
    <property type="match status" value="1"/>
</dbReference>
<keyword evidence="6 13" id="KW-0106">Calcium</keyword>
<feature type="modified residue" description="4-aspartylphosphate" evidence="14">
    <location>
        <position position="54"/>
    </location>
</feature>
<proteinExistence type="predicted"/>
<dbReference type="PIRSF" id="PIRSF002937">
    <property type="entry name" value="Res_reg_Spo0A"/>
    <property type="match status" value="1"/>
</dbReference>
<dbReference type="PANTHER" id="PTHR43228">
    <property type="entry name" value="TWO-COMPONENT RESPONSE REGULATOR"/>
    <property type="match status" value="1"/>
</dbReference>
<keyword evidence="10 13" id="KW-0238">DNA-binding</keyword>
<keyword evidence="2 13" id="KW-0963">Cytoplasm</keyword>
<gene>
    <name evidence="16" type="primary">spo0A</name>
    <name evidence="16" type="ORF">VLY81_07970</name>
</gene>
<evidence type="ECO:0000256" key="10">
    <source>
        <dbReference type="ARBA" id="ARBA00023125"/>
    </source>
</evidence>
<sequence>MIRVLVADNNIELVETLESYLNSLPDMEVVGRAYDGEEALAKIERLSPDVVILDITMPHLDGLAVMERLRHMDGVATSDSGRLIRPAVIVLTAFGREDVIQRFTELGAQYFIVKPFDLDLLAQRIREFGTAQESAAHDDESGPPVSRGARAGDWVTQGQDAEAAITGLLHQVGVPAHFKGYIYLRDAVLMVVRENRMLGGSLTKEIYPRLADKYGTTAGGVEAAIRNAIMAAWEHGNRDLLRALTGIGTRDDRLPTNSLMIAKLADRVRFYGSLPPLQGLEKSA</sequence>
<evidence type="ECO:0000256" key="8">
    <source>
        <dbReference type="ARBA" id="ARBA00023012"/>
    </source>
</evidence>
<dbReference type="PROSITE" id="PS50110">
    <property type="entry name" value="RESPONSE_REGULATORY"/>
    <property type="match status" value="1"/>
</dbReference>
<dbReference type="Pfam" id="PF00072">
    <property type="entry name" value="Response_reg"/>
    <property type="match status" value="1"/>
</dbReference>
<dbReference type="InterPro" id="IPR011006">
    <property type="entry name" value="CheY-like_superfamily"/>
</dbReference>
<keyword evidence="11 13" id="KW-0010">Activator</keyword>
<comment type="function">
    <text evidence="13">May play the central regulatory role in sporulation. It may be an element of the effector pathway responsible for the activation of sporulation genes in response to nutritional stress. Spo0A may act in concert with spo0H (a sigma factor) to control the expression of some genes that are critical to the sporulation process.</text>
</comment>
<evidence type="ECO:0000256" key="12">
    <source>
        <dbReference type="ARBA" id="ARBA00023163"/>
    </source>
</evidence>
<dbReference type="InterPro" id="IPR052048">
    <property type="entry name" value="ST_Response_Regulator"/>
</dbReference>
<keyword evidence="7 13" id="KW-0749">Sporulation</keyword>
<dbReference type="Proteomes" id="UP001333102">
    <property type="component" value="Chromosome"/>
</dbReference>
<evidence type="ECO:0000256" key="14">
    <source>
        <dbReference type="PROSITE-ProRule" id="PRU00169"/>
    </source>
</evidence>
<reference evidence="17" key="1">
    <citation type="submission" date="2023-12" db="EMBL/GenBank/DDBJ databases">
        <title>Novel isolates from deep terrestrial aquifers shed light on the physiology and ecology of the class Limnochordia.</title>
        <authorList>
            <person name="Karnachuk O.V."/>
            <person name="Lukina A.P."/>
            <person name="Avakyan M.R."/>
            <person name="Kadnikov V."/>
            <person name="Begmatov S."/>
            <person name="Beletsky A.V."/>
            <person name="Mardanov A.V."/>
            <person name="Ravin N.V."/>
        </authorList>
    </citation>
    <scope>NUCLEOTIDE SEQUENCE [LARGE SCALE GENOMIC DNA]</scope>
    <source>
        <strain evidence="17">LN</strain>
    </source>
</reference>
<evidence type="ECO:0000259" key="15">
    <source>
        <dbReference type="PROSITE" id="PS50110"/>
    </source>
</evidence>
<comment type="cofactor">
    <cofactor evidence="13">
        <name>Ca(2+)</name>
        <dbReference type="ChEBI" id="CHEBI:29108"/>
    </cofactor>
    <text evidence="13">Binds 1 Ca(2+) ion per subunit.</text>
</comment>
<evidence type="ECO:0000256" key="9">
    <source>
        <dbReference type="ARBA" id="ARBA00023015"/>
    </source>
</evidence>
<keyword evidence="5 13" id="KW-0479">Metal-binding</keyword>
<dbReference type="Gene3D" id="3.40.50.2300">
    <property type="match status" value="1"/>
</dbReference>
<evidence type="ECO:0000256" key="1">
    <source>
        <dbReference type="ARBA" id="ARBA00004496"/>
    </source>
</evidence>
<comment type="subcellular location">
    <subcellularLocation>
        <location evidence="1 13">Cytoplasm</location>
    </subcellularLocation>
</comment>
<dbReference type="SUPFAM" id="SSF46894">
    <property type="entry name" value="C-terminal effector domain of the bipartite response regulators"/>
    <property type="match status" value="1"/>
</dbReference>
<keyword evidence="3 13" id="KW-0678">Repressor</keyword>
<accession>A0ABZ1BLJ4</accession>
<evidence type="ECO:0000256" key="7">
    <source>
        <dbReference type="ARBA" id="ARBA00022969"/>
    </source>
</evidence>
<evidence type="ECO:0000256" key="4">
    <source>
        <dbReference type="ARBA" id="ARBA00022553"/>
    </source>
</evidence>